<keyword evidence="1 6" id="KW-0148">Chlorophyll</keyword>
<keyword evidence="2 7" id="KW-0150">Chloroplast</keyword>
<dbReference type="GO" id="GO:0009535">
    <property type="term" value="C:chloroplast thylakoid membrane"/>
    <property type="evidence" value="ECO:0007669"/>
    <property type="project" value="UniProtKB-SubCell"/>
</dbReference>
<comment type="function">
    <text evidence="7">The light-harvesting complex (LHC) functions as a light receptor, it captures and delivers excitation energy to photosystems with which it is closely associated.</text>
</comment>
<proteinExistence type="inferred from homology"/>
<feature type="binding site" description="axial binding residue" evidence="6">
    <location>
        <position position="183"/>
    </location>
    <ligand>
        <name>chlorophyll b</name>
        <dbReference type="ChEBI" id="CHEBI:61721"/>
        <label>1</label>
    </ligand>
    <ligandPart>
        <name>Mg</name>
        <dbReference type="ChEBI" id="CHEBI:25107"/>
    </ligandPart>
</feature>
<feature type="binding site" description="axial binding residue" evidence="6">
    <location>
        <position position="60"/>
    </location>
    <ligand>
        <name>chlorophyll b</name>
        <dbReference type="ChEBI" id="CHEBI:61721"/>
        <label>1</label>
    </ligand>
    <ligandPart>
        <name>Mg</name>
        <dbReference type="ChEBI" id="CHEBI:25107"/>
    </ligandPart>
</feature>
<dbReference type="SUPFAM" id="SSF103511">
    <property type="entry name" value="Chlorophyll a-b binding protein"/>
    <property type="match status" value="1"/>
</dbReference>
<comment type="subcellular location">
    <subcellularLocation>
        <location evidence="7">Plastid</location>
        <location evidence="7">Chloroplast thylakoid membrane</location>
    </subcellularLocation>
</comment>
<feature type="binding site" evidence="6">
    <location>
        <position position="219"/>
    </location>
    <ligand>
        <name>chlorophyll a</name>
        <dbReference type="ChEBI" id="CHEBI:58416"/>
        <label>1</label>
    </ligand>
</feature>
<feature type="binding site" evidence="6">
    <location>
        <position position="100"/>
    </location>
    <ligand>
        <name>chlorophyll a</name>
        <dbReference type="ChEBI" id="CHEBI:58416"/>
        <label>1</label>
    </ligand>
</feature>
<evidence type="ECO:0000256" key="2">
    <source>
        <dbReference type="ARBA" id="ARBA00022528"/>
    </source>
</evidence>
<evidence type="ECO:0000256" key="4">
    <source>
        <dbReference type="ARBA" id="ARBA00022640"/>
    </source>
</evidence>
<feature type="binding site" evidence="6">
    <location>
        <position position="214"/>
    </location>
    <ligand>
        <name>chlorophyll a</name>
        <dbReference type="ChEBI" id="CHEBI:58416"/>
        <label>1</label>
    </ligand>
</feature>
<evidence type="ECO:0000256" key="3">
    <source>
        <dbReference type="ARBA" id="ARBA00022531"/>
    </source>
</evidence>
<feature type="binding site" description="axial binding residue" evidence="6">
    <location>
        <position position="166"/>
    </location>
    <ligand>
        <name>chlorophyll b</name>
        <dbReference type="ChEBI" id="CHEBI:61721"/>
        <label>1</label>
    </ligand>
    <ligandPart>
        <name>Mg</name>
        <dbReference type="ChEBI" id="CHEBI:25107"/>
    </ligandPart>
</feature>
<keyword evidence="7" id="KW-0604">Photosystem II</keyword>
<feature type="binding site" description="axial binding residue" evidence="6">
    <location>
        <position position="158"/>
    </location>
    <ligand>
        <name>chlorophyll b</name>
        <dbReference type="ChEBI" id="CHEBI:61721"/>
        <label>1</label>
    </ligand>
    <ligandPart>
        <name>Mg</name>
        <dbReference type="ChEBI" id="CHEBI:25107"/>
    </ligandPart>
</feature>
<evidence type="ECO:0000256" key="1">
    <source>
        <dbReference type="ARBA" id="ARBA00022494"/>
    </source>
</evidence>
<dbReference type="GO" id="GO:0016168">
    <property type="term" value="F:chlorophyll binding"/>
    <property type="evidence" value="ECO:0007669"/>
    <property type="project" value="UniProtKB-KW"/>
</dbReference>
<reference evidence="8 9" key="1">
    <citation type="journal article" date="2015" name="Genome Biol. Evol.">
        <title>Comparative Genomics of a Bacterivorous Green Alga Reveals Evolutionary Causalities and Consequences of Phago-Mixotrophic Mode of Nutrition.</title>
        <authorList>
            <person name="Burns J.A."/>
            <person name="Paasch A."/>
            <person name="Narechania A."/>
            <person name="Kim E."/>
        </authorList>
    </citation>
    <scope>NUCLEOTIDE SEQUENCE [LARGE SCALE GENOMIC DNA]</scope>
    <source>
        <strain evidence="8 9">PLY_AMNH</strain>
    </source>
</reference>
<dbReference type="InterPro" id="IPR001344">
    <property type="entry name" value="Chloro_AB-bd_pln"/>
</dbReference>
<feature type="binding site" evidence="6">
    <location>
        <position position="231"/>
    </location>
    <ligand>
        <name>chlorophyll a</name>
        <dbReference type="ChEBI" id="CHEBI:58416"/>
        <label>1</label>
    </ligand>
</feature>
<dbReference type="InterPro" id="IPR022796">
    <property type="entry name" value="Chloroa_b-bind"/>
</dbReference>
<feature type="binding site" evidence="6">
    <location>
        <position position="87"/>
    </location>
    <ligand>
        <name>chlorophyll a</name>
        <dbReference type="ChEBI" id="CHEBI:58416"/>
        <label>1</label>
    </ligand>
</feature>
<dbReference type="PANTHER" id="PTHR21649">
    <property type="entry name" value="CHLOROPHYLL A/B BINDING PROTEIN"/>
    <property type="match status" value="1"/>
</dbReference>
<organism evidence="8 9">
    <name type="scientific">Cymbomonas tetramitiformis</name>
    <dbReference type="NCBI Taxonomy" id="36881"/>
    <lineage>
        <taxon>Eukaryota</taxon>
        <taxon>Viridiplantae</taxon>
        <taxon>Chlorophyta</taxon>
        <taxon>Pyramimonadophyceae</taxon>
        <taxon>Pyramimonadales</taxon>
        <taxon>Pyramimonadaceae</taxon>
        <taxon>Cymbomonas</taxon>
    </lineage>
</organism>
<keyword evidence="7" id="KW-0603">Photosystem I</keyword>
<keyword evidence="4 7" id="KW-0934">Plastid</keyword>
<evidence type="ECO:0000256" key="6">
    <source>
        <dbReference type="PIRSR" id="PIRSR601344-1"/>
    </source>
</evidence>
<evidence type="ECO:0000256" key="7">
    <source>
        <dbReference type="RuleBase" id="RU363080"/>
    </source>
</evidence>
<dbReference type="Proteomes" id="UP001190700">
    <property type="component" value="Unassembled WGS sequence"/>
</dbReference>
<feature type="binding site" description="axial binding residue" evidence="6">
    <location>
        <position position="217"/>
    </location>
    <ligand>
        <name>chlorophyll a</name>
        <dbReference type="ChEBI" id="CHEBI:58416"/>
        <label>3</label>
    </ligand>
    <ligandPart>
        <name>Mg</name>
        <dbReference type="ChEBI" id="CHEBI:25107"/>
    </ligandPart>
</feature>
<feature type="binding site" evidence="6">
    <location>
        <position position="81"/>
    </location>
    <ligand>
        <name>chlorophyll a</name>
        <dbReference type="ChEBI" id="CHEBI:58416"/>
        <label>1</label>
    </ligand>
</feature>
<dbReference type="AlphaFoldDB" id="A0AAE0KUT0"/>
<keyword evidence="3 7" id="KW-0602">Photosynthesis</keyword>
<dbReference type="GO" id="GO:0009522">
    <property type="term" value="C:photosystem I"/>
    <property type="evidence" value="ECO:0007669"/>
    <property type="project" value="UniProtKB-KW"/>
</dbReference>
<feature type="binding site" evidence="6">
    <location>
        <position position="213"/>
    </location>
    <ligand>
        <name>chlorophyll a</name>
        <dbReference type="ChEBI" id="CHEBI:58416"/>
        <label>1</label>
    </ligand>
</feature>
<dbReference type="Gene3D" id="1.10.3460.10">
    <property type="entry name" value="Chlorophyll a/b binding protein domain"/>
    <property type="match status" value="1"/>
</dbReference>
<keyword evidence="5 7" id="KW-0157">Chromophore</keyword>
<comment type="caution">
    <text evidence="8">The sequence shown here is derived from an EMBL/GenBank/DDBJ whole genome shotgun (WGS) entry which is preliminary data.</text>
</comment>
<sequence>MLSARNCTAFTNRLVHVQKDGSRQVSRTQVVTKAAFGEKEYSSWRSKPAGYGYGPDRGLYLGPGTTVPEYLKGEFPGDYGWDSAGFSADPETFKRNRELEIIHGRWAMMGVVGLVAPEFSSSEFANPDQGVWFKAGSAIFSDEGLDYVGNPGFVHAQSILAVLAIQVVVMGLCESYRLNGGPLGQPNGIYAGGSFDPLGLADDPEVFAELKVKEVKNGRLAMTAMFGAYVQAIVTGEGPVKNWTDHLADPINNNGFAYAMKFGPGAQ</sequence>
<feature type="binding site" description="axial binding residue" evidence="6">
    <location>
        <position position="154"/>
    </location>
    <ligand>
        <name>chlorophyll b</name>
        <dbReference type="ChEBI" id="CHEBI:61721"/>
        <label>1</label>
    </ligand>
    <ligandPart>
        <name>Mg</name>
        <dbReference type="ChEBI" id="CHEBI:25107"/>
    </ligandPart>
</feature>
<comment type="similarity">
    <text evidence="7">Belongs to the light-harvesting chlorophyll a/b-binding (LHC) protein family.</text>
</comment>
<name>A0AAE0KUT0_9CHLO</name>
<gene>
    <name evidence="8" type="ORF">CYMTET_29814</name>
</gene>
<keyword evidence="7" id="KW-0793">Thylakoid</keyword>
<feature type="binding site" description="axial binding residue" evidence="6">
    <location>
        <position position="174"/>
    </location>
    <ligand>
        <name>chlorophyll b</name>
        <dbReference type="ChEBI" id="CHEBI:61721"/>
        <label>1</label>
    </ligand>
    <ligandPart>
        <name>Mg</name>
        <dbReference type="ChEBI" id="CHEBI:25107"/>
    </ligandPart>
</feature>
<feature type="binding site" description="axial binding residue" evidence="6">
    <location>
        <position position="105"/>
    </location>
    <ligand>
        <name>chlorophyll a</name>
        <dbReference type="ChEBI" id="CHEBI:58416"/>
        <label>2</label>
    </ligand>
    <ligandPart>
        <name>Mg</name>
        <dbReference type="ChEBI" id="CHEBI:25107"/>
    </ligandPart>
</feature>
<evidence type="ECO:0000313" key="9">
    <source>
        <dbReference type="Proteomes" id="UP001190700"/>
    </source>
</evidence>
<dbReference type="GO" id="GO:0009523">
    <property type="term" value="C:photosystem II"/>
    <property type="evidence" value="ECO:0007669"/>
    <property type="project" value="UniProtKB-KW"/>
</dbReference>
<feature type="binding site" description="axial binding residue" evidence="6">
    <location>
        <position position="262"/>
    </location>
    <ligand>
        <name>chlorophyll b</name>
        <dbReference type="ChEBI" id="CHEBI:61721"/>
        <label>1</label>
    </ligand>
    <ligandPart>
        <name>Mg</name>
        <dbReference type="ChEBI" id="CHEBI:25107"/>
    </ligandPart>
</feature>
<protein>
    <recommendedName>
        <fullName evidence="7">Chlorophyll a-b binding protein, chloroplastic</fullName>
    </recommendedName>
</protein>
<evidence type="ECO:0000256" key="5">
    <source>
        <dbReference type="ARBA" id="ARBA00022991"/>
    </source>
</evidence>
<dbReference type="EMBL" id="LGRX02017030">
    <property type="protein sequence ID" value="KAK3261274.1"/>
    <property type="molecule type" value="Genomic_DNA"/>
</dbReference>
<keyword evidence="9" id="KW-1185">Reference proteome</keyword>
<feature type="binding site" evidence="6">
    <location>
        <position position="246"/>
    </location>
    <ligand>
        <name>chlorophyll a</name>
        <dbReference type="ChEBI" id="CHEBI:58416"/>
        <label>1</label>
    </ligand>
</feature>
<dbReference type="GO" id="GO:0009765">
    <property type="term" value="P:photosynthesis, light harvesting"/>
    <property type="evidence" value="ECO:0007669"/>
    <property type="project" value="InterPro"/>
</dbReference>
<feature type="binding site" evidence="6">
    <location>
        <position position="103"/>
    </location>
    <ligand>
        <name>chlorophyll a</name>
        <dbReference type="ChEBI" id="CHEBI:58416"/>
        <label>1</label>
    </ligand>
</feature>
<dbReference type="Pfam" id="PF00504">
    <property type="entry name" value="Chloroa_b-bind"/>
    <property type="match status" value="1"/>
</dbReference>
<evidence type="ECO:0000313" key="8">
    <source>
        <dbReference type="EMBL" id="KAK3261274.1"/>
    </source>
</evidence>
<accession>A0AAE0KUT0</accession>